<dbReference type="AlphaFoldDB" id="A0A8S2Y4X7"/>
<dbReference type="InterPro" id="IPR014748">
    <property type="entry name" value="Enoyl-CoA_hydra_C"/>
</dbReference>
<dbReference type="Proteomes" id="UP000681967">
    <property type="component" value="Unassembled WGS sequence"/>
</dbReference>
<feature type="non-terminal residue" evidence="2">
    <location>
        <position position="60"/>
    </location>
</feature>
<gene>
    <name evidence="1" type="ORF">BYL167_LOCUS33322</name>
    <name evidence="3" type="ORF">GIL414_LOCUS52656</name>
    <name evidence="2" type="ORF">SMN809_LOCUS36017</name>
</gene>
<dbReference type="InterPro" id="IPR029045">
    <property type="entry name" value="ClpP/crotonase-like_dom_sf"/>
</dbReference>
<dbReference type="Proteomes" id="UP000676336">
    <property type="component" value="Unassembled WGS sequence"/>
</dbReference>
<evidence type="ECO:0000313" key="1">
    <source>
        <dbReference type="EMBL" id="CAF4440911.1"/>
    </source>
</evidence>
<reference evidence="2" key="1">
    <citation type="submission" date="2021-02" db="EMBL/GenBank/DDBJ databases">
        <authorList>
            <person name="Nowell W R."/>
        </authorList>
    </citation>
    <scope>NUCLEOTIDE SEQUENCE</scope>
</reference>
<evidence type="ECO:0000313" key="3">
    <source>
        <dbReference type="EMBL" id="CAF4918029.1"/>
    </source>
</evidence>
<accession>A0A8S2Y4X7</accession>
<dbReference type="EMBL" id="CAJOBH010064337">
    <property type="protein sequence ID" value="CAF4440911.1"/>
    <property type="molecule type" value="Genomic_DNA"/>
</dbReference>
<dbReference type="Proteomes" id="UP000681720">
    <property type="component" value="Unassembled WGS sequence"/>
</dbReference>
<feature type="non-terminal residue" evidence="2">
    <location>
        <position position="1"/>
    </location>
</feature>
<evidence type="ECO:0000313" key="4">
    <source>
        <dbReference type="Proteomes" id="UP000676336"/>
    </source>
</evidence>
<organism evidence="2 4">
    <name type="scientific">Rotaria magnacalcarata</name>
    <dbReference type="NCBI Taxonomy" id="392030"/>
    <lineage>
        <taxon>Eukaryota</taxon>
        <taxon>Metazoa</taxon>
        <taxon>Spiralia</taxon>
        <taxon>Gnathifera</taxon>
        <taxon>Rotifera</taxon>
        <taxon>Eurotatoria</taxon>
        <taxon>Bdelloidea</taxon>
        <taxon>Philodinida</taxon>
        <taxon>Philodinidae</taxon>
        <taxon>Rotaria</taxon>
    </lineage>
</organism>
<dbReference type="SUPFAM" id="SSF52096">
    <property type="entry name" value="ClpP/crotonase"/>
    <property type="match status" value="1"/>
</dbReference>
<name>A0A8S2Y4X7_9BILA</name>
<sequence length="60" mass="6613">ILLVNEVVKQNEQLNAAYLRSLEIAHEIVQQGPLAVQMAKQAINKGLEVDLQTGLDVEES</sequence>
<evidence type="ECO:0000313" key="2">
    <source>
        <dbReference type="EMBL" id="CAF4526065.1"/>
    </source>
</evidence>
<comment type="caution">
    <text evidence="2">The sequence shown here is derived from an EMBL/GenBank/DDBJ whole genome shotgun (WGS) entry which is preliminary data.</text>
</comment>
<proteinExistence type="predicted"/>
<protein>
    <submittedName>
        <fullName evidence="2">Uncharacterized protein</fullName>
    </submittedName>
</protein>
<dbReference type="Gene3D" id="1.10.12.10">
    <property type="entry name" value="Lyase 2-enoyl-coa Hydratase, Chain A, domain 2"/>
    <property type="match status" value="1"/>
</dbReference>
<dbReference type="EMBL" id="CAJOBJ010181004">
    <property type="protein sequence ID" value="CAF4918029.1"/>
    <property type="molecule type" value="Genomic_DNA"/>
</dbReference>
<dbReference type="EMBL" id="CAJOBI010087466">
    <property type="protein sequence ID" value="CAF4526065.1"/>
    <property type="molecule type" value="Genomic_DNA"/>
</dbReference>